<organism evidence="2 3">
    <name type="scientific">Cytobacillus oceanisediminis</name>
    <dbReference type="NCBI Taxonomy" id="665099"/>
    <lineage>
        <taxon>Bacteria</taxon>
        <taxon>Bacillati</taxon>
        <taxon>Bacillota</taxon>
        <taxon>Bacilli</taxon>
        <taxon>Bacillales</taxon>
        <taxon>Bacillaceae</taxon>
        <taxon>Cytobacillus</taxon>
    </lineage>
</organism>
<sequence>MGNIISQLRTNERFYTYILVGTVVCLILSVIVMAFSRTLSIWLVGFFFTLTVYLYYFLGVNPYFKGMVFSILPVLMSVVILELITCLPIPEKWEWLLEGNSRGRGGATEAVFALILFLVIKITGVKPFKHRIDE</sequence>
<dbReference type="Proteomes" id="UP000318667">
    <property type="component" value="Unassembled WGS sequence"/>
</dbReference>
<name>A0A562K5U8_9BACI</name>
<feature type="transmembrane region" description="Helical" evidence="1">
    <location>
        <begin position="41"/>
        <end position="58"/>
    </location>
</feature>
<keyword evidence="3" id="KW-1185">Reference proteome</keyword>
<dbReference type="GeneID" id="65401549"/>
<proteinExistence type="predicted"/>
<keyword evidence="1" id="KW-0812">Transmembrane</keyword>
<feature type="transmembrane region" description="Helical" evidence="1">
    <location>
        <begin position="110"/>
        <end position="128"/>
    </location>
</feature>
<dbReference type="RefSeq" id="WP_144539109.1">
    <property type="nucleotide sequence ID" value="NZ_VLKI01000001.1"/>
</dbReference>
<accession>A0A562K5U8</accession>
<gene>
    <name evidence="2" type="ORF">IQ19_00252</name>
</gene>
<feature type="transmembrane region" description="Helical" evidence="1">
    <location>
        <begin position="70"/>
        <end position="90"/>
    </location>
</feature>
<evidence type="ECO:0000256" key="1">
    <source>
        <dbReference type="SAM" id="Phobius"/>
    </source>
</evidence>
<comment type="caution">
    <text evidence="2">The sequence shown here is derived from an EMBL/GenBank/DDBJ whole genome shotgun (WGS) entry which is preliminary data.</text>
</comment>
<keyword evidence="1" id="KW-0472">Membrane</keyword>
<protein>
    <submittedName>
        <fullName evidence="2">Uncharacterized protein</fullName>
    </submittedName>
</protein>
<evidence type="ECO:0000313" key="2">
    <source>
        <dbReference type="EMBL" id="TWH90802.1"/>
    </source>
</evidence>
<dbReference type="EMBL" id="VLKI01000001">
    <property type="protein sequence ID" value="TWH90802.1"/>
    <property type="molecule type" value="Genomic_DNA"/>
</dbReference>
<keyword evidence="1" id="KW-1133">Transmembrane helix</keyword>
<feature type="transmembrane region" description="Helical" evidence="1">
    <location>
        <begin position="14"/>
        <end position="35"/>
    </location>
</feature>
<reference evidence="2 3" key="1">
    <citation type="journal article" date="2015" name="Stand. Genomic Sci.">
        <title>Genomic Encyclopedia of Bacterial and Archaeal Type Strains, Phase III: the genomes of soil and plant-associated and newly described type strains.</title>
        <authorList>
            <person name="Whitman W.B."/>
            <person name="Woyke T."/>
            <person name="Klenk H.P."/>
            <person name="Zhou Y."/>
            <person name="Lilburn T.G."/>
            <person name="Beck B.J."/>
            <person name="De Vos P."/>
            <person name="Vandamme P."/>
            <person name="Eisen J.A."/>
            <person name="Garrity G."/>
            <person name="Hugenholtz P."/>
            <person name="Kyrpides N.C."/>
        </authorList>
    </citation>
    <scope>NUCLEOTIDE SEQUENCE [LARGE SCALE GENOMIC DNA]</scope>
    <source>
        <strain evidence="2 3">CGMCC 1.10115</strain>
    </source>
</reference>
<dbReference type="AlphaFoldDB" id="A0A562K5U8"/>
<evidence type="ECO:0000313" key="3">
    <source>
        <dbReference type="Proteomes" id="UP000318667"/>
    </source>
</evidence>